<feature type="non-terminal residue" evidence="3">
    <location>
        <position position="593"/>
    </location>
</feature>
<feature type="compositionally biased region" description="Acidic residues" evidence="2">
    <location>
        <begin position="193"/>
        <end position="206"/>
    </location>
</feature>
<feature type="compositionally biased region" description="Basic and acidic residues" evidence="2">
    <location>
        <begin position="455"/>
        <end position="470"/>
    </location>
</feature>
<feature type="region of interest" description="Disordered" evidence="2">
    <location>
        <begin position="186"/>
        <end position="240"/>
    </location>
</feature>
<keyword evidence="1" id="KW-0175">Coiled coil</keyword>
<evidence type="ECO:0000313" key="3">
    <source>
        <dbReference type="EMBL" id="CUC09658.1"/>
    </source>
</evidence>
<feature type="compositionally biased region" description="Acidic residues" evidence="2">
    <location>
        <begin position="226"/>
        <end position="240"/>
    </location>
</feature>
<evidence type="ECO:0000256" key="1">
    <source>
        <dbReference type="SAM" id="Coils"/>
    </source>
</evidence>
<name>A0A0K6S7Y4_9ALVE</name>
<proteinExistence type="predicted"/>
<reference evidence="3" key="1">
    <citation type="submission" date="2014-11" db="EMBL/GenBank/DDBJ databases">
        <title>Molecular phylogeny of cliff fern family Woodsiaceae with morphological implications.</title>
        <authorList>
            <person name="Shao Y.-Z."/>
            <person name="Wei R."/>
            <person name="Zhang X.-C."/>
        </authorList>
    </citation>
    <scope>NUCLEOTIDE SEQUENCE</scope>
</reference>
<dbReference type="AlphaFoldDB" id="A0A0K6S7Y4"/>
<gene>
    <name evidence="3" type="ORF">Cvel_22341.t2.CR1</name>
</gene>
<protein>
    <submittedName>
        <fullName evidence="3">Uncharacterized protein</fullName>
    </submittedName>
</protein>
<feature type="region of interest" description="Disordered" evidence="2">
    <location>
        <begin position="497"/>
        <end position="533"/>
    </location>
</feature>
<feature type="coiled-coil region" evidence="1">
    <location>
        <begin position="53"/>
        <end position="107"/>
    </location>
</feature>
<evidence type="ECO:0000256" key="2">
    <source>
        <dbReference type="SAM" id="MobiDB-lite"/>
    </source>
</evidence>
<accession>A0A0K6S7Y4</accession>
<feature type="region of interest" description="Disordered" evidence="2">
    <location>
        <begin position="427"/>
        <end position="479"/>
    </location>
</feature>
<dbReference type="EMBL" id="CDMZ01001310">
    <property type="protein sequence ID" value="CUC09658.1"/>
    <property type="molecule type" value="Genomic_DNA"/>
</dbReference>
<sequence>MVEALRKLNAWTDQRRKEEHDDFQRLKQKYKRTTRLYRLLWVRHSSCKFFQSLQGLKIALKDASTAMQKAKKKNGKLSHRFVSNSTLEEAKETRERAEETLESLHRAVNTFMTTAREISGKNVLSEVRLTLIERDWKRATREIEKAAKGEVQFGEGLWKEEGKAPLYVRALLRRRDVVLVPTEDSHEAFLDEAKEEEEEEEEDDGESAALEAALKAVLEEESGGKEEEEEENKGEGEADADEMAPLLAVPAATAAMGAAAMAEGEGEGEIGVAGRGDVLNLRLVPLSELPEEEVGWFEAADLPATVVPGGDCAWVLRGKREEKARGLFVNMSADMLKETLHLLLARIRLGVHDFPERSLPRNRVLEILQDISGTDWRREELISPSILYKAPSEIDDNRAARIITEFAQRSKSLPPGFLPVRLSAALSSMSQEDEDDSDKDEDESQVRSTLLPLHPRAEGEREERQRETETRPTALLPGTPFPCVSGLCPRVARQLVPPASQCSSAKRTRTERDAEGSHTVAGGVTEGSAKRSREDQDVVTAFAGGMQTSRTLTDQAGTETGTTHAATFQALSVDAAATGGEAPEAPVGGALEV</sequence>
<feature type="compositionally biased region" description="Acidic residues" evidence="2">
    <location>
        <begin position="431"/>
        <end position="443"/>
    </location>
</feature>
<organism evidence="3">
    <name type="scientific">Chromera velia CCMP2878</name>
    <dbReference type="NCBI Taxonomy" id="1169474"/>
    <lineage>
        <taxon>Eukaryota</taxon>
        <taxon>Sar</taxon>
        <taxon>Alveolata</taxon>
        <taxon>Colpodellida</taxon>
        <taxon>Chromeraceae</taxon>
        <taxon>Chromera</taxon>
    </lineage>
</organism>
<feature type="compositionally biased region" description="Low complexity" evidence="2">
    <location>
        <begin position="207"/>
        <end position="216"/>
    </location>
</feature>